<feature type="chain" id="PRO_5039041293" description="Serine protease" evidence="2">
    <location>
        <begin position="24"/>
        <end position="435"/>
    </location>
</feature>
<proteinExistence type="predicted"/>
<evidence type="ECO:0000313" key="4">
    <source>
        <dbReference type="Proteomes" id="UP000503011"/>
    </source>
</evidence>
<name>A0A6F8YHF1_9ACTN</name>
<gene>
    <name evidence="3" type="ORF">Psuf_028680</name>
</gene>
<feature type="signal peptide" evidence="2">
    <location>
        <begin position="1"/>
        <end position="23"/>
    </location>
</feature>
<dbReference type="InterPro" id="IPR009003">
    <property type="entry name" value="Peptidase_S1_PA"/>
</dbReference>
<evidence type="ECO:0000313" key="3">
    <source>
        <dbReference type="EMBL" id="BCB85555.1"/>
    </source>
</evidence>
<accession>A0A6F8YHF1</accession>
<keyword evidence="2" id="KW-0732">Signal</keyword>
<evidence type="ECO:0000256" key="2">
    <source>
        <dbReference type="SAM" id="SignalP"/>
    </source>
</evidence>
<dbReference type="InterPro" id="IPR043504">
    <property type="entry name" value="Peptidase_S1_PA_chymotrypsin"/>
</dbReference>
<feature type="compositionally biased region" description="Low complexity" evidence="1">
    <location>
        <begin position="49"/>
        <end position="68"/>
    </location>
</feature>
<dbReference type="PANTHER" id="PTHR36234:SF5">
    <property type="entry name" value="LYSYL ENDOPEPTIDASE"/>
    <property type="match status" value="1"/>
</dbReference>
<dbReference type="KEGG" id="psuu:Psuf_028680"/>
<organism evidence="3 4">
    <name type="scientific">Phytohabitans suffuscus</name>
    <dbReference type="NCBI Taxonomy" id="624315"/>
    <lineage>
        <taxon>Bacteria</taxon>
        <taxon>Bacillati</taxon>
        <taxon>Actinomycetota</taxon>
        <taxon>Actinomycetes</taxon>
        <taxon>Micromonosporales</taxon>
        <taxon>Micromonosporaceae</taxon>
    </lineage>
</organism>
<dbReference type="Proteomes" id="UP000503011">
    <property type="component" value="Chromosome"/>
</dbReference>
<sequence length="435" mass="46737">MRRTVALAAGACAVVALAGVAGATVYPRTGGQPAPAAVSTPAAERAEAEPAGVAAAPDKAAPTPRKAAQTPPAEQRAEQGRRPAGREQIGTVDQVDRVIGYLDGERRMTLRYPGATYVKPHFNRLLLLPGDYLTISDPSGAEVHRVESGMLPGPGRWGMSISGDTAVVELHSLRPNLLGLESTVANLGVGVDRVAHGFSPEERARQPRNAPESICGGDQKADAVCYKSKDPVAYERSKAVARLLINGNELCTAWRVGPNNRMMTNNHCIVTSADAYETEVWFNYQCAQCGGHAVFRSTKVWGDKVLSTNEELDYTLFTIEDFDLVKKFGHLEFDLRRPAKGEELYIPQHPAGNPTEIAMTSDQDPNGNCAVDDPNYTGYAKASDISYFCDTEGGSSGSPVISRSTDKVLALHHFGGCPNSGVRIDLIYNKIKSQL</sequence>
<feature type="compositionally biased region" description="Basic and acidic residues" evidence="1">
    <location>
        <begin position="75"/>
        <end position="85"/>
    </location>
</feature>
<dbReference type="AlphaFoldDB" id="A0A6F8YHF1"/>
<protein>
    <recommendedName>
        <fullName evidence="5">Serine protease</fullName>
    </recommendedName>
</protein>
<keyword evidence="4" id="KW-1185">Reference proteome</keyword>
<reference evidence="3 4" key="2">
    <citation type="submission" date="2020-03" db="EMBL/GenBank/DDBJ databases">
        <authorList>
            <person name="Ichikawa N."/>
            <person name="Kimura A."/>
            <person name="Kitahashi Y."/>
            <person name="Uohara A."/>
        </authorList>
    </citation>
    <scope>NUCLEOTIDE SEQUENCE [LARGE SCALE GENOMIC DNA]</scope>
    <source>
        <strain evidence="3 4">NBRC 105367</strain>
    </source>
</reference>
<dbReference type="SUPFAM" id="SSF50494">
    <property type="entry name" value="Trypsin-like serine proteases"/>
    <property type="match status" value="1"/>
</dbReference>
<feature type="region of interest" description="Disordered" evidence="1">
    <location>
        <begin position="27"/>
        <end position="90"/>
    </location>
</feature>
<dbReference type="PANTHER" id="PTHR36234">
    <property type="entry name" value="LYSYL ENDOPEPTIDASE"/>
    <property type="match status" value="1"/>
</dbReference>
<dbReference type="Pfam" id="PF13365">
    <property type="entry name" value="Trypsin_2"/>
    <property type="match status" value="1"/>
</dbReference>
<dbReference type="Gene3D" id="2.40.10.10">
    <property type="entry name" value="Trypsin-like serine proteases"/>
    <property type="match status" value="2"/>
</dbReference>
<dbReference type="EMBL" id="AP022871">
    <property type="protein sequence ID" value="BCB85555.1"/>
    <property type="molecule type" value="Genomic_DNA"/>
</dbReference>
<evidence type="ECO:0008006" key="5">
    <source>
        <dbReference type="Google" id="ProtNLM"/>
    </source>
</evidence>
<evidence type="ECO:0000256" key="1">
    <source>
        <dbReference type="SAM" id="MobiDB-lite"/>
    </source>
</evidence>
<dbReference type="RefSeq" id="WP_173157247.1">
    <property type="nucleotide sequence ID" value="NZ_AP022871.1"/>
</dbReference>
<reference evidence="3 4" key="1">
    <citation type="submission" date="2020-03" db="EMBL/GenBank/DDBJ databases">
        <title>Whole genome shotgun sequence of Phytohabitans suffuscus NBRC 105367.</title>
        <authorList>
            <person name="Komaki H."/>
            <person name="Tamura T."/>
        </authorList>
    </citation>
    <scope>NUCLEOTIDE SEQUENCE [LARGE SCALE GENOMIC DNA]</scope>
    <source>
        <strain evidence="3 4">NBRC 105367</strain>
    </source>
</reference>